<evidence type="ECO:0008006" key="10">
    <source>
        <dbReference type="Google" id="ProtNLM"/>
    </source>
</evidence>
<keyword evidence="1" id="KW-0479">Metal-binding</keyword>
<dbReference type="InterPro" id="IPR017907">
    <property type="entry name" value="Znf_RING_CS"/>
</dbReference>
<feature type="domain" description="B box-type" evidence="7">
    <location>
        <begin position="140"/>
        <end position="186"/>
    </location>
</feature>
<evidence type="ECO:0000313" key="8">
    <source>
        <dbReference type="EMBL" id="CAI5453983.1"/>
    </source>
</evidence>
<protein>
    <recommendedName>
        <fullName evidence="10">RING-type domain-containing protein</fullName>
    </recommendedName>
</protein>
<dbReference type="SUPFAM" id="SSF57845">
    <property type="entry name" value="B-box zinc-binding domain"/>
    <property type="match status" value="1"/>
</dbReference>
<dbReference type="InterPro" id="IPR000315">
    <property type="entry name" value="Znf_B-box"/>
</dbReference>
<dbReference type="GO" id="GO:0008270">
    <property type="term" value="F:zinc ion binding"/>
    <property type="evidence" value="ECO:0007669"/>
    <property type="project" value="UniProtKB-KW"/>
</dbReference>
<feature type="compositionally biased region" description="Polar residues" evidence="5">
    <location>
        <begin position="709"/>
        <end position="718"/>
    </location>
</feature>
<dbReference type="InterPro" id="IPR001965">
    <property type="entry name" value="Znf_PHD"/>
</dbReference>
<feature type="region of interest" description="Disordered" evidence="5">
    <location>
        <begin position="709"/>
        <end position="734"/>
    </location>
</feature>
<dbReference type="PROSITE" id="PS50119">
    <property type="entry name" value="ZF_BBOX"/>
    <property type="match status" value="1"/>
</dbReference>
<dbReference type="Proteomes" id="UP001152747">
    <property type="component" value="Unassembled WGS sequence"/>
</dbReference>
<dbReference type="AlphaFoldDB" id="A0A9P1N7H0"/>
<dbReference type="OrthoDB" id="1870062at2759"/>
<dbReference type="SMART" id="SM00184">
    <property type="entry name" value="RING"/>
    <property type="match status" value="3"/>
</dbReference>
<evidence type="ECO:0000259" key="7">
    <source>
        <dbReference type="PROSITE" id="PS50119"/>
    </source>
</evidence>
<feature type="compositionally biased region" description="Low complexity" evidence="5">
    <location>
        <begin position="576"/>
        <end position="603"/>
    </location>
</feature>
<feature type="compositionally biased region" description="Basic and acidic residues" evidence="5">
    <location>
        <begin position="486"/>
        <end position="499"/>
    </location>
</feature>
<feature type="region of interest" description="Disordered" evidence="5">
    <location>
        <begin position="573"/>
        <end position="611"/>
    </location>
</feature>
<dbReference type="InterPro" id="IPR011011">
    <property type="entry name" value="Znf_FYVE_PHD"/>
</dbReference>
<sequence length="1121" mass="125553">MLGSELRPRGTSRLCTPTKFISHLTEDPFSKCMKCNHPLSGITKLPKVIDDLSIVLNCGHVFCNKCVHMNDFATVNRGRPGHCQHDFQCGICGLMSPPLTVPNHVRICAQKYSPVINEDCKCEICLMKKSKNVEKRPSLNNIAFCGMHKEHIVKYFCLECGKHLCQACLEKFREDFLQRDHTLIDITKDNPKLEDALLHGSIIHNNLTTLEMDAKTSLDAFIKRSENLKNSMGCYFISIINAAIGRFCQIQSAIQLEEEKMRKTYEDVKKDVRDAKRRIEIGKEMDDLARNKKLMPEQFVADSYKMSAQKIFREAVKLHNRTIRDVKVIKSHTLQFSMRRQVDELVREVSHVFSAFTTTNTSVVVNYEIKPFTKLYSPGNQVIIDMPETNLKLKNSDFSTRNCVAKLREDGFSRFKSAVTACGLKNTDLSNLHATLIPLKLREKLMDNPRVDHQYLPLSIPDSTPNSSLSSPASRTSTLSSPALPKTDDRSKKQEELLHMIRGANGGSRNPAPINFQTPTPITTPIPIPIPVRDESKRKLIPNKKYANDVQPEQITITTRGSKYDRMTEKLMAGNSEASSSSASSSSLPKPGPSSSQPSTSKTGPKDPMNISISSEFMNKLYNSAQFKALSPDHQFYVLKQAQKLSEAEDQRRKNPNFNDTDHMVILQINQVRLQTLITKLFNVEKNAASATSKQIQSALKLPHAMTPDTISSLSTRSKPVAPDMASRRAPPPLPVRQQVPAAAAAPRVSGLLPQAPIKIEEDQEEEEVDVKPDVEKLKQQMQAASTVTLAEEEKPLLIEPPPVNGNEIVLMRPPPGVAAAQLAAEASASTRTMPTPTTPTKPAIQDGPDGRLILRLPRPTPKSSSSAGETPEHPDPPKPDSLLPTIDECKQAGALLPPTEEVIDDRESVRTLDDDGTHRWCYVCNDDKQDRLEEEKGICTTCPRVFHKSCTIPQLRVAWSEDENWQCIFCKTAPIKIEGESKTLMTPRNRFLCQTVLMKCFGTKRASYLMRSYADPEKTLEVVGHRLEEDHPMSFETVDEFIEALNNVLINASIHNSAASEKGKGTQKVWMLYRKAVKDHLPEFVGEVWLYISLYGCSLNKRRSATLRNQPPGKKRKTTP</sequence>
<keyword evidence="2 4" id="KW-0863">Zinc-finger</keyword>
<keyword evidence="3" id="KW-0862">Zinc</keyword>
<feature type="compositionally biased region" description="Low complexity" evidence="5">
    <location>
        <begin position="459"/>
        <end position="485"/>
    </location>
</feature>
<evidence type="ECO:0000259" key="6">
    <source>
        <dbReference type="PROSITE" id="PS50016"/>
    </source>
</evidence>
<evidence type="ECO:0000256" key="4">
    <source>
        <dbReference type="PROSITE-ProRule" id="PRU00024"/>
    </source>
</evidence>
<keyword evidence="9" id="KW-1185">Reference proteome</keyword>
<comment type="caution">
    <text evidence="8">The sequence shown here is derived from an EMBL/GenBank/DDBJ whole genome shotgun (WGS) entry which is preliminary data.</text>
</comment>
<accession>A0A9P1N7H0</accession>
<evidence type="ECO:0000256" key="3">
    <source>
        <dbReference type="ARBA" id="ARBA00022833"/>
    </source>
</evidence>
<gene>
    <name evidence="8" type="ORF">CAMP_LOCUS16620</name>
</gene>
<feature type="region of interest" description="Disordered" evidence="5">
    <location>
        <begin position="456"/>
        <end position="531"/>
    </location>
</feature>
<feature type="compositionally biased region" description="Low complexity" evidence="5">
    <location>
        <begin position="825"/>
        <end position="843"/>
    </location>
</feature>
<dbReference type="InterPro" id="IPR013083">
    <property type="entry name" value="Znf_RING/FYVE/PHD"/>
</dbReference>
<name>A0A9P1N7H0_9PELO</name>
<dbReference type="PROSITE" id="PS50016">
    <property type="entry name" value="ZF_PHD_2"/>
    <property type="match status" value="1"/>
</dbReference>
<dbReference type="SUPFAM" id="SSF57903">
    <property type="entry name" value="FYVE/PHD zinc finger"/>
    <property type="match status" value="1"/>
</dbReference>
<reference evidence="8" key="1">
    <citation type="submission" date="2022-11" db="EMBL/GenBank/DDBJ databases">
        <authorList>
            <person name="Kikuchi T."/>
        </authorList>
    </citation>
    <scope>NUCLEOTIDE SEQUENCE</scope>
    <source>
        <strain evidence="8">PS1010</strain>
    </source>
</reference>
<organism evidence="8 9">
    <name type="scientific">Caenorhabditis angaria</name>
    <dbReference type="NCBI Taxonomy" id="860376"/>
    <lineage>
        <taxon>Eukaryota</taxon>
        <taxon>Metazoa</taxon>
        <taxon>Ecdysozoa</taxon>
        <taxon>Nematoda</taxon>
        <taxon>Chromadorea</taxon>
        <taxon>Rhabditida</taxon>
        <taxon>Rhabditina</taxon>
        <taxon>Rhabditomorpha</taxon>
        <taxon>Rhabditoidea</taxon>
        <taxon>Rhabditidae</taxon>
        <taxon>Peloderinae</taxon>
        <taxon>Caenorhabditis</taxon>
    </lineage>
</organism>
<dbReference type="SMART" id="SM00249">
    <property type="entry name" value="PHD"/>
    <property type="match status" value="1"/>
</dbReference>
<evidence type="ECO:0000256" key="5">
    <source>
        <dbReference type="SAM" id="MobiDB-lite"/>
    </source>
</evidence>
<feature type="domain" description="PHD-type" evidence="6">
    <location>
        <begin position="919"/>
        <end position="974"/>
    </location>
</feature>
<dbReference type="EMBL" id="CANHGI010000006">
    <property type="protein sequence ID" value="CAI5453983.1"/>
    <property type="molecule type" value="Genomic_DNA"/>
</dbReference>
<dbReference type="InterPro" id="IPR019787">
    <property type="entry name" value="Znf_PHD-finger"/>
</dbReference>
<dbReference type="Gene3D" id="3.30.40.10">
    <property type="entry name" value="Zinc/RING finger domain, C3HC4 (zinc finger)"/>
    <property type="match status" value="1"/>
</dbReference>
<dbReference type="InterPro" id="IPR001841">
    <property type="entry name" value="Znf_RING"/>
</dbReference>
<feature type="region of interest" description="Disordered" evidence="5">
    <location>
        <begin position="825"/>
        <end position="886"/>
    </location>
</feature>
<proteinExistence type="predicted"/>
<evidence type="ECO:0000313" key="9">
    <source>
        <dbReference type="Proteomes" id="UP001152747"/>
    </source>
</evidence>
<dbReference type="PROSITE" id="PS00518">
    <property type="entry name" value="ZF_RING_1"/>
    <property type="match status" value="1"/>
</dbReference>
<evidence type="ECO:0000256" key="1">
    <source>
        <dbReference type="ARBA" id="ARBA00022723"/>
    </source>
</evidence>
<evidence type="ECO:0000256" key="2">
    <source>
        <dbReference type="ARBA" id="ARBA00022771"/>
    </source>
</evidence>
<dbReference type="CDD" id="cd19756">
    <property type="entry name" value="Bbox2"/>
    <property type="match status" value="1"/>
</dbReference>